<keyword evidence="12" id="KW-0739">Sodium transport</keyword>
<keyword evidence="4" id="KW-0050">Antiport</keyword>
<name>A0A9X3WME1_9BACI</name>
<dbReference type="InterPro" id="IPR001750">
    <property type="entry name" value="ND/Mrp_TM"/>
</dbReference>
<feature type="transmembrane region" description="Helical" evidence="14">
    <location>
        <begin position="136"/>
        <end position="154"/>
    </location>
</feature>
<dbReference type="InterPro" id="IPR005663">
    <property type="entry name" value="MrpA/MnhA1/PhaAB"/>
</dbReference>
<evidence type="ECO:0000256" key="8">
    <source>
        <dbReference type="ARBA" id="ARBA00022989"/>
    </source>
</evidence>
<organism evidence="19 20">
    <name type="scientific">Aquibacillus koreensis</name>
    <dbReference type="NCBI Taxonomy" id="279446"/>
    <lineage>
        <taxon>Bacteria</taxon>
        <taxon>Bacillati</taxon>
        <taxon>Bacillota</taxon>
        <taxon>Bacilli</taxon>
        <taxon>Bacillales</taxon>
        <taxon>Bacillaceae</taxon>
        <taxon>Aquibacillus</taxon>
    </lineage>
</organism>
<feature type="transmembrane region" description="Helical" evidence="14">
    <location>
        <begin position="273"/>
        <end position="290"/>
    </location>
</feature>
<feature type="transmembrane region" description="Helical" evidence="14">
    <location>
        <begin position="32"/>
        <end position="52"/>
    </location>
</feature>
<dbReference type="GO" id="GO:0005886">
    <property type="term" value="C:plasma membrane"/>
    <property type="evidence" value="ECO:0007669"/>
    <property type="project" value="UniProtKB-SubCell"/>
</dbReference>
<dbReference type="InterPro" id="IPR046806">
    <property type="entry name" value="MrpA_C/MbhE"/>
</dbReference>
<proteinExistence type="inferred from homology"/>
<feature type="transmembrane region" description="Helical" evidence="14">
    <location>
        <begin position="202"/>
        <end position="222"/>
    </location>
</feature>
<evidence type="ECO:0000256" key="9">
    <source>
        <dbReference type="ARBA" id="ARBA00023053"/>
    </source>
</evidence>
<dbReference type="GO" id="GO:0006814">
    <property type="term" value="P:sodium ion transport"/>
    <property type="evidence" value="ECO:0007669"/>
    <property type="project" value="UniProtKB-KW"/>
</dbReference>
<evidence type="ECO:0000259" key="15">
    <source>
        <dbReference type="Pfam" id="PF00361"/>
    </source>
</evidence>
<feature type="transmembrane region" description="Helical" evidence="14">
    <location>
        <begin position="713"/>
        <end position="738"/>
    </location>
</feature>
<feature type="transmembrane region" description="Helical" evidence="14">
    <location>
        <begin position="777"/>
        <end position="795"/>
    </location>
</feature>
<evidence type="ECO:0000256" key="3">
    <source>
        <dbReference type="ARBA" id="ARBA00022448"/>
    </source>
</evidence>
<evidence type="ECO:0000256" key="4">
    <source>
        <dbReference type="ARBA" id="ARBA00022449"/>
    </source>
</evidence>
<keyword evidence="10" id="KW-0406">Ion transport</keyword>
<dbReference type="InterPro" id="IPR025383">
    <property type="entry name" value="MrpA_C/MbhD"/>
</dbReference>
<dbReference type="Pfam" id="PF00361">
    <property type="entry name" value="Proton_antipo_M"/>
    <property type="match status" value="1"/>
</dbReference>
<feature type="transmembrane region" description="Helical" evidence="14">
    <location>
        <begin position="6"/>
        <end position="25"/>
    </location>
</feature>
<keyword evidence="3" id="KW-0813">Transport</keyword>
<dbReference type="Proteomes" id="UP001145072">
    <property type="component" value="Unassembled WGS sequence"/>
</dbReference>
<dbReference type="NCBIfam" id="TIGR00940">
    <property type="entry name" value="2a6301s01"/>
    <property type="match status" value="1"/>
</dbReference>
<accession>A0A9X3WME1</accession>
<gene>
    <name evidence="19" type="ORF">NC661_10815</name>
</gene>
<evidence type="ECO:0000256" key="13">
    <source>
        <dbReference type="RuleBase" id="RU000320"/>
    </source>
</evidence>
<feature type="transmembrane region" description="Helical" evidence="14">
    <location>
        <begin position="243"/>
        <end position="261"/>
    </location>
</feature>
<protein>
    <submittedName>
        <fullName evidence="19">Na+/H+ antiporter subunit A</fullName>
    </submittedName>
</protein>
<dbReference type="GO" id="GO:0015297">
    <property type="term" value="F:antiporter activity"/>
    <property type="evidence" value="ECO:0007669"/>
    <property type="project" value="UniProtKB-KW"/>
</dbReference>
<dbReference type="Pfam" id="PF00662">
    <property type="entry name" value="Proton_antipo_N"/>
    <property type="match status" value="1"/>
</dbReference>
<dbReference type="GO" id="GO:1902600">
    <property type="term" value="P:proton transmembrane transport"/>
    <property type="evidence" value="ECO:0007669"/>
    <property type="project" value="UniProtKB-KW"/>
</dbReference>
<dbReference type="Pfam" id="PF20501">
    <property type="entry name" value="MbhE"/>
    <property type="match status" value="1"/>
</dbReference>
<comment type="similarity">
    <text evidence="2">Belongs to the CPA3 antiporters (TC 2.A.63) subunit A family.</text>
</comment>
<feature type="transmembrane region" description="Helical" evidence="14">
    <location>
        <begin position="166"/>
        <end position="187"/>
    </location>
</feature>
<feature type="transmembrane region" description="Helical" evidence="14">
    <location>
        <begin position="426"/>
        <end position="450"/>
    </location>
</feature>
<feature type="domain" description="NADH:quinone oxidoreductase/Mrp antiporter transmembrane" evidence="15">
    <location>
        <begin position="129"/>
        <end position="415"/>
    </location>
</feature>
<dbReference type="InterPro" id="IPR050616">
    <property type="entry name" value="CPA3_Na-H_Antiporter_A"/>
</dbReference>
<dbReference type="InterPro" id="IPR001516">
    <property type="entry name" value="Proton_antipo_N"/>
</dbReference>
<dbReference type="RefSeq" id="WP_259872322.1">
    <property type="nucleotide sequence ID" value="NZ_JAMQJZ010000007.1"/>
</dbReference>
<evidence type="ECO:0000256" key="11">
    <source>
        <dbReference type="ARBA" id="ARBA00023136"/>
    </source>
</evidence>
<keyword evidence="7" id="KW-0375">Hydrogen ion transport</keyword>
<feature type="transmembrane region" description="Helical" evidence="14">
    <location>
        <begin position="532"/>
        <end position="549"/>
    </location>
</feature>
<keyword evidence="20" id="KW-1185">Reference proteome</keyword>
<evidence type="ECO:0000256" key="7">
    <source>
        <dbReference type="ARBA" id="ARBA00022781"/>
    </source>
</evidence>
<feature type="transmembrane region" description="Helical" evidence="14">
    <location>
        <begin position="471"/>
        <end position="490"/>
    </location>
</feature>
<keyword evidence="5" id="KW-1003">Cell membrane</keyword>
<dbReference type="Pfam" id="PF13244">
    <property type="entry name" value="MbhD"/>
    <property type="match status" value="1"/>
</dbReference>
<evidence type="ECO:0000259" key="18">
    <source>
        <dbReference type="Pfam" id="PF20501"/>
    </source>
</evidence>
<feature type="domain" description="MrpA C-terminal/MbhE" evidence="18">
    <location>
        <begin position="715"/>
        <end position="798"/>
    </location>
</feature>
<keyword evidence="6 13" id="KW-0812">Transmembrane</keyword>
<dbReference type="PANTHER" id="PTHR43373:SF1">
    <property type="entry name" value="NA(+)_H(+) ANTIPORTER SUBUNIT A"/>
    <property type="match status" value="1"/>
</dbReference>
<keyword evidence="8 14" id="KW-1133">Transmembrane helix</keyword>
<feature type="domain" description="NADH-Ubiquinone oxidoreductase (complex I) chain 5 N-terminal" evidence="16">
    <location>
        <begin position="67"/>
        <end position="104"/>
    </location>
</feature>
<evidence type="ECO:0000256" key="10">
    <source>
        <dbReference type="ARBA" id="ARBA00023065"/>
    </source>
</evidence>
<comment type="subcellular location">
    <subcellularLocation>
        <location evidence="1">Cell membrane</location>
        <topology evidence="1">Multi-pass membrane protein</topology>
    </subcellularLocation>
    <subcellularLocation>
        <location evidence="13">Membrane</location>
        <topology evidence="13">Multi-pass membrane protein</topology>
    </subcellularLocation>
</comment>
<dbReference type="PANTHER" id="PTHR43373">
    <property type="entry name" value="NA(+)/H(+) ANTIPORTER SUBUNIT"/>
    <property type="match status" value="1"/>
</dbReference>
<evidence type="ECO:0000256" key="2">
    <source>
        <dbReference type="ARBA" id="ARBA00008483"/>
    </source>
</evidence>
<feature type="transmembrane region" description="Helical" evidence="14">
    <location>
        <begin position="372"/>
        <end position="397"/>
    </location>
</feature>
<dbReference type="EMBL" id="JAMQJZ010000007">
    <property type="protein sequence ID" value="MDC3420861.1"/>
    <property type="molecule type" value="Genomic_DNA"/>
</dbReference>
<feature type="transmembrane region" description="Helical" evidence="14">
    <location>
        <begin position="112"/>
        <end position="130"/>
    </location>
</feature>
<dbReference type="PRINTS" id="PR01435">
    <property type="entry name" value="NPOXDRDTASE5"/>
</dbReference>
<feature type="transmembrane region" description="Helical" evidence="14">
    <location>
        <begin position="72"/>
        <end position="100"/>
    </location>
</feature>
<sequence length="805" mass="89951">MSILHIAILAPFIFAIFIPLFYKYLPRIHTGWFVLVLPTLLFIYLIRMLPTISKGEVITKQFEWVPSLGINFNVYIDGLGLLFALLITGIGALVVLYSIYYLGKKGEALHNFYVYLLMFMGAMLGVVLSGNLMVLYVFWELTSLASALLIGYWYHRKKSRDGALKSMLVTVMGGFAMLAGFSFLYVITGTFNIQEIIANADVVAASSLFIPAMLLILLGAFTKSAQFPFHIWLPDAMEAPTPVSAYLHSATMVKAGIYLVARMSPVFAGAAEWFWLVAGLGIFTLLWGSFNAVRQTDLKSILAYSTISQLGMIMSLLGLGSASAYYGYEDYYVIATYAAIFHLINHSTFKGSLFMVVGIIDHETGTRDIRKLGGLITLMPITFTLSIIGAFSMAGIYPFNGFLSKEMFFTGLLHSLDITQFNMQSLAFLFPVIGWIASVFTFIYSMIIVFKTFTGKYQPEKLDKKPHEAPIGMLVPPIILAALVVVFGFFPGLLEHTIIDPAVHAIHPAALAAGEHFGIHIYPWHGWDAPELWMTIGVIALGVIMYLTLTKWQKIYEFLRLHKKDPINYIYDYLLDGVIRFAKKVTSMQMTGLLRDYLAFMFIFVIAIVLYSVIRYDVFSIDTGNMEGIPFYFWIIAFVFAAATITVPFIQYRVAAIIAVGIVGYLVALFFVIFRAPDLALTQLLVETVTTTLFLLCFYHLPELRKERSKPKFKLTNLIIAIGVGATVTITALSTLVARGHRPFEAISEYHLENSYKLAGGDNVVNVILVDFRGFDTFLEILVLGIASLGLYSLIKFRVKGRDSI</sequence>
<feature type="transmembrane region" description="Helical" evidence="14">
    <location>
        <begin position="654"/>
        <end position="674"/>
    </location>
</feature>
<dbReference type="PRINTS" id="PR01434">
    <property type="entry name" value="NADHDHGNASE5"/>
</dbReference>
<evidence type="ECO:0000259" key="17">
    <source>
        <dbReference type="Pfam" id="PF13244"/>
    </source>
</evidence>
<keyword evidence="11 14" id="KW-0472">Membrane</keyword>
<keyword evidence="9" id="KW-0915">Sodium</keyword>
<dbReference type="NCBIfam" id="NF009285">
    <property type="entry name" value="PRK12645.1"/>
    <property type="match status" value="1"/>
</dbReference>
<evidence type="ECO:0000313" key="20">
    <source>
        <dbReference type="Proteomes" id="UP001145072"/>
    </source>
</evidence>
<dbReference type="AlphaFoldDB" id="A0A9X3WME1"/>
<feature type="transmembrane region" description="Helical" evidence="14">
    <location>
        <begin position="597"/>
        <end position="614"/>
    </location>
</feature>
<feature type="domain" description="MrpA C-terminal/MbhD" evidence="17">
    <location>
        <begin position="640"/>
        <end position="703"/>
    </location>
</feature>
<comment type="caution">
    <text evidence="19">The sequence shown here is derived from an EMBL/GenBank/DDBJ whole genome shotgun (WGS) entry which is preliminary data.</text>
</comment>
<evidence type="ECO:0000256" key="5">
    <source>
        <dbReference type="ARBA" id="ARBA00022475"/>
    </source>
</evidence>
<evidence type="ECO:0000256" key="14">
    <source>
        <dbReference type="SAM" id="Phobius"/>
    </source>
</evidence>
<evidence type="ECO:0000259" key="16">
    <source>
        <dbReference type="Pfam" id="PF00662"/>
    </source>
</evidence>
<feature type="transmembrane region" description="Helical" evidence="14">
    <location>
        <begin position="302"/>
        <end position="328"/>
    </location>
</feature>
<feature type="transmembrane region" description="Helical" evidence="14">
    <location>
        <begin position="334"/>
        <end position="360"/>
    </location>
</feature>
<reference evidence="19" key="1">
    <citation type="submission" date="2022-06" db="EMBL/GenBank/DDBJ databases">
        <title>Aquibacillus sp. a new bacterium isolated from soil saline samples.</title>
        <authorList>
            <person name="Galisteo C."/>
            <person name="De La Haba R."/>
            <person name="Sanchez-Porro C."/>
            <person name="Ventosa A."/>
        </authorList>
    </citation>
    <scope>NUCLEOTIDE SEQUENCE</scope>
    <source>
        <strain evidence="19">JCM 12387</strain>
    </source>
</reference>
<evidence type="ECO:0000256" key="6">
    <source>
        <dbReference type="ARBA" id="ARBA00022692"/>
    </source>
</evidence>
<evidence type="ECO:0000256" key="1">
    <source>
        <dbReference type="ARBA" id="ARBA00004651"/>
    </source>
</evidence>
<evidence type="ECO:0000313" key="19">
    <source>
        <dbReference type="EMBL" id="MDC3420861.1"/>
    </source>
</evidence>
<evidence type="ECO:0000256" key="12">
    <source>
        <dbReference type="ARBA" id="ARBA00023201"/>
    </source>
</evidence>
<feature type="transmembrane region" description="Helical" evidence="14">
    <location>
        <begin position="680"/>
        <end position="701"/>
    </location>
</feature>
<feature type="transmembrane region" description="Helical" evidence="14">
    <location>
        <begin position="629"/>
        <end position="647"/>
    </location>
</feature>